<evidence type="ECO:0008006" key="4">
    <source>
        <dbReference type="Google" id="ProtNLM"/>
    </source>
</evidence>
<keyword evidence="1" id="KW-0472">Membrane</keyword>
<gene>
    <name evidence="2" type="ORF">SAMN05216245_102223</name>
</gene>
<accession>A0A1I1YIJ5</accession>
<dbReference type="STRING" id="1123323.SAMN05216245_102223"/>
<keyword evidence="1" id="KW-0812">Transmembrane</keyword>
<evidence type="ECO:0000313" key="2">
    <source>
        <dbReference type="EMBL" id="SFE19377.1"/>
    </source>
</evidence>
<dbReference type="InterPro" id="IPR015001">
    <property type="entry name" value="DUF1850"/>
</dbReference>
<keyword evidence="1" id="KW-1133">Transmembrane helix</keyword>
<evidence type="ECO:0000256" key="1">
    <source>
        <dbReference type="SAM" id="Phobius"/>
    </source>
</evidence>
<dbReference type="AlphaFoldDB" id="A0A1I1YIJ5"/>
<feature type="transmembrane region" description="Helical" evidence="1">
    <location>
        <begin position="21"/>
        <end position="39"/>
    </location>
</feature>
<dbReference type="EMBL" id="FONL01000002">
    <property type="protein sequence ID" value="SFE19377.1"/>
    <property type="molecule type" value="Genomic_DNA"/>
</dbReference>
<dbReference type="Pfam" id="PF08905">
    <property type="entry name" value="DUF1850"/>
    <property type="match status" value="1"/>
</dbReference>
<dbReference type="Proteomes" id="UP000198896">
    <property type="component" value="Unassembled WGS sequence"/>
</dbReference>
<keyword evidence="3" id="KW-1185">Reference proteome</keyword>
<dbReference type="OrthoDB" id="4304at2"/>
<proteinExistence type="predicted"/>
<protein>
    <recommendedName>
        <fullName evidence="4">DUF1850 domain-containing protein</fullName>
    </recommendedName>
</protein>
<evidence type="ECO:0000313" key="3">
    <source>
        <dbReference type="Proteomes" id="UP000198896"/>
    </source>
</evidence>
<sequence length="181" mass="20799">MDHTSTDRTPASTGARSFFKHPAFVVLLAVVAVLATWYGNRLLVVLLPENNLPVRYFAVEKGGEWSYHYKHSVQQTPVDEYFRVNGVDDMTMTHTTYESLGVGLPYDPSEGTFTSLKKDGKFDLEMNRPYKYLKFRTAVQAMPKIIHKDVTYDLCPLYGQGTLVEVKVMKRYQYWLLSLTK</sequence>
<name>A0A1I1YIJ5_9FIRM</name>
<organism evidence="2 3">
    <name type="scientific">Succiniclasticum ruminis DSM 9236</name>
    <dbReference type="NCBI Taxonomy" id="1123323"/>
    <lineage>
        <taxon>Bacteria</taxon>
        <taxon>Bacillati</taxon>
        <taxon>Bacillota</taxon>
        <taxon>Negativicutes</taxon>
        <taxon>Acidaminococcales</taxon>
        <taxon>Acidaminococcaceae</taxon>
        <taxon>Succiniclasticum</taxon>
    </lineage>
</organism>
<reference evidence="2 3" key="1">
    <citation type="submission" date="2016-10" db="EMBL/GenBank/DDBJ databases">
        <authorList>
            <person name="de Groot N.N."/>
        </authorList>
    </citation>
    <scope>NUCLEOTIDE SEQUENCE [LARGE SCALE GENOMIC DNA]</scope>
    <source>
        <strain evidence="2 3">DSM 9236</strain>
    </source>
</reference>
<dbReference type="RefSeq" id="WP_093912798.1">
    <property type="nucleotide sequence ID" value="NZ_FONL01000002.1"/>
</dbReference>